<feature type="non-terminal residue" evidence="3">
    <location>
        <position position="1"/>
    </location>
</feature>
<gene>
    <name evidence="3" type="ORF">GCK32_003296</name>
</gene>
<dbReference type="InterPro" id="IPR035899">
    <property type="entry name" value="DBL_dom_sf"/>
</dbReference>
<sequence length="316" mass="35944">VFFLFKALEQEPEFRRQRVADIMTIPVQRLAGVKLLLEKLQKKSIGGQSTEIRKAIEKVGGVLSQANTVRLNSDKYIATLNLLAQVDAIPVAKKIRTLGKNTFVGKAVWKNVLNMYKKPYKCVMTLKAEQIRGMTFIYCKRKAKAKGMSSLELERTPICCWKVREERGDVDWFIEVDNMEMELFAACLFDVLSNRIGYFGSRCLKMDGKLTFDEVPLECQAILKKELHEKNYSTEDQEEETKVSRFSSFVAHTLRWGNGRGTVNEVIATRTMVVRSSKQQPGQPELQGSPNISARVGKRKSIATRPRLIYPIEEAA</sequence>
<dbReference type="EMBL" id="WIXE01004739">
    <property type="protein sequence ID" value="KAK5982782.1"/>
    <property type="molecule type" value="Genomic_DNA"/>
</dbReference>
<name>A0AAN8FWW1_TRICO</name>
<evidence type="ECO:0000256" key="1">
    <source>
        <dbReference type="SAM" id="MobiDB-lite"/>
    </source>
</evidence>
<dbReference type="InterPro" id="IPR000219">
    <property type="entry name" value="DH_dom"/>
</dbReference>
<organism evidence="3 4">
    <name type="scientific">Trichostrongylus colubriformis</name>
    <name type="common">Black scour worm</name>
    <dbReference type="NCBI Taxonomy" id="6319"/>
    <lineage>
        <taxon>Eukaryota</taxon>
        <taxon>Metazoa</taxon>
        <taxon>Ecdysozoa</taxon>
        <taxon>Nematoda</taxon>
        <taxon>Chromadorea</taxon>
        <taxon>Rhabditida</taxon>
        <taxon>Rhabditina</taxon>
        <taxon>Rhabditomorpha</taxon>
        <taxon>Strongyloidea</taxon>
        <taxon>Trichostrongylidae</taxon>
        <taxon>Trichostrongylus</taxon>
    </lineage>
</organism>
<dbReference type="Gene3D" id="1.20.900.10">
    <property type="entry name" value="Dbl homology (DH) domain"/>
    <property type="match status" value="1"/>
</dbReference>
<feature type="region of interest" description="Disordered" evidence="1">
    <location>
        <begin position="275"/>
        <end position="298"/>
    </location>
</feature>
<feature type="compositionally biased region" description="Polar residues" evidence="1">
    <location>
        <begin position="275"/>
        <end position="292"/>
    </location>
</feature>
<protein>
    <submittedName>
        <fullName evidence="3">Protein ECT2</fullName>
    </submittedName>
</protein>
<feature type="domain" description="DH" evidence="2">
    <location>
        <begin position="1"/>
        <end position="69"/>
    </location>
</feature>
<dbReference type="GO" id="GO:0005085">
    <property type="term" value="F:guanyl-nucleotide exchange factor activity"/>
    <property type="evidence" value="ECO:0007669"/>
    <property type="project" value="InterPro"/>
</dbReference>
<reference evidence="3 4" key="1">
    <citation type="submission" date="2019-10" db="EMBL/GenBank/DDBJ databases">
        <title>Assembly and Annotation for the nematode Trichostrongylus colubriformis.</title>
        <authorList>
            <person name="Martin J."/>
        </authorList>
    </citation>
    <scope>NUCLEOTIDE SEQUENCE [LARGE SCALE GENOMIC DNA]</scope>
    <source>
        <strain evidence="3">G859</strain>
        <tissue evidence="3">Whole worm</tissue>
    </source>
</reference>
<accession>A0AAN8FWW1</accession>
<dbReference type="Proteomes" id="UP001331761">
    <property type="component" value="Unassembled WGS sequence"/>
</dbReference>
<proteinExistence type="predicted"/>
<dbReference type="PROSITE" id="PS50010">
    <property type="entry name" value="DH_2"/>
    <property type="match status" value="1"/>
</dbReference>
<keyword evidence="4" id="KW-1185">Reference proteome</keyword>
<evidence type="ECO:0000259" key="2">
    <source>
        <dbReference type="PROSITE" id="PS50010"/>
    </source>
</evidence>
<comment type="caution">
    <text evidence="3">The sequence shown here is derived from an EMBL/GenBank/DDBJ whole genome shotgun (WGS) entry which is preliminary data.</text>
</comment>
<evidence type="ECO:0000313" key="4">
    <source>
        <dbReference type="Proteomes" id="UP001331761"/>
    </source>
</evidence>
<dbReference type="AlphaFoldDB" id="A0AAN8FWW1"/>
<evidence type="ECO:0000313" key="3">
    <source>
        <dbReference type="EMBL" id="KAK5982782.1"/>
    </source>
</evidence>
<dbReference type="SUPFAM" id="SSF48065">
    <property type="entry name" value="DBL homology domain (DH-domain)"/>
    <property type="match status" value="1"/>
</dbReference>